<dbReference type="Pfam" id="PF08281">
    <property type="entry name" value="Sigma70_r4_2"/>
    <property type="match status" value="1"/>
</dbReference>
<dbReference type="Proteomes" id="UP000518892">
    <property type="component" value="Unassembled WGS sequence"/>
</dbReference>
<gene>
    <name evidence="4" type="ORF">FHR97_000017</name>
</gene>
<dbReference type="SUPFAM" id="SSF88946">
    <property type="entry name" value="Sigma2 domain of RNA polymerase sigma factors"/>
    <property type="match status" value="1"/>
</dbReference>
<protein>
    <submittedName>
        <fullName evidence="4">RNA polymerase sigma factor (Sigma-70 family)</fullName>
    </submittedName>
</protein>
<evidence type="ECO:0000259" key="3">
    <source>
        <dbReference type="Pfam" id="PF20239"/>
    </source>
</evidence>
<dbReference type="InterPro" id="IPR013324">
    <property type="entry name" value="RNA_pol_sigma_r3/r4-like"/>
</dbReference>
<dbReference type="SUPFAM" id="SSF88659">
    <property type="entry name" value="Sigma3 and sigma4 domains of RNA polymerase sigma factors"/>
    <property type="match status" value="1"/>
</dbReference>
<dbReference type="InterPro" id="IPR013249">
    <property type="entry name" value="RNA_pol_sigma70_r4_t2"/>
</dbReference>
<sequence length="439" mass="47241">MTDRKLGETIEAIWRIEAARVVAGVARLTRDLGQAEDCAQDALVAALETWPGTGLPDNPGAWLMTAARRRALDQLRHQTMAAPKHRELARELEIRHALAEAAFTERLDAALDADIDDDLLRLIFTACHPILSPDARAALTLKVVGGLTTDEIARAYLKATPTIAQRIVRAKRTLAEAQVPFEVPHGAELAPRLASVLEVIYLIFNEGYAATAGDDWMRPALCDEALRLGRVLAGLLPEEAEVQGLTALMEIQASRLPARVDADGNPILLPDQDRGRWDRLLIRRGLAALERAAALPGAFGPYALQAAIAACHARAASAEETDWSRIAALYDALAAIAPSPVVALNRAVAVGMAYGPAAGLELVDALLAEPALSHYHLLPSVRGDLLVRLDRIPEARDEFERAAALTRNARERALLLARAAGCTTPERSSGHQRGDSPDG</sequence>
<dbReference type="InterPro" id="IPR046531">
    <property type="entry name" value="DUF6596"/>
</dbReference>
<keyword evidence="5" id="KW-1185">Reference proteome</keyword>
<accession>A0A7W5EPT8</accession>
<evidence type="ECO:0000313" key="4">
    <source>
        <dbReference type="EMBL" id="MBB3229202.1"/>
    </source>
</evidence>
<dbReference type="PANTHER" id="PTHR47756:SF1">
    <property type="entry name" value="BLL0085 PROTEIN"/>
    <property type="match status" value="1"/>
</dbReference>
<dbReference type="RefSeq" id="WP_183381744.1">
    <property type="nucleotide sequence ID" value="NZ_JACHXR010000001.1"/>
</dbReference>
<dbReference type="PANTHER" id="PTHR47756">
    <property type="entry name" value="BLL6612 PROTEIN-RELATED"/>
    <property type="match status" value="1"/>
</dbReference>
<dbReference type="InterPro" id="IPR007627">
    <property type="entry name" value="RNA_pol_sigma70_r2"/>
</dbReference>
<evidence type="ECO:0000259" key="2">
    <source>
        <dbReference type="Pfam" id="PF08281"/>
    </source>
</evidence>
<dbReference type="Pfam" id="PF04542">
    <property type="entry name" value="Sigma70_r2"/>
    <property type="match status" value="1"/>
</dbReference>
<feature type="domain" description="DUF6596" evidence="3">
    <location>
        <begin position="192"/>
        <end position="293"/>
    </location>
</feature>
<dbReference type="Gene3D" id="1.10.1740.10">
    <property type="match status" value="1"/>
</dbReference>
<dbReference type="NCBIfam" id="TIGR02937">
    <property type="entry name" value="sigma70-ECF"/>
    <property type="match status" value="1"/>
</dbReference>
<dbReference type="EMBL" id="JACHXR010000001">
    <property type="protein sequence ID" value="MBB3229202.1"/>
    <property type="molecule type" value="Genomic_DNA"/>
</dbReference>
<evidence type="ECO:0000313" key="5">
    <source>
        <dbReference type="Proteomes" id="UP000518892"/>
    </source>
</evidence>
<dbReference type="InterPro" id="IPR036388">
    <property type="entry name" value="WH-like_DNA-bd_sf"/>
</dbReference>
<evidence type="ECO:0000259" key="1">
    <source>
        <dbReference type="Pfam" id="PF04542"/>
    </source>
</evidence>
<reference evidence="4 5" key="1">
    <citation type="submission" date="2020-08" db="EMBL/GenBank/DDBJ databases">
        <title>Genomic Encyclopedia of Type Strains, Phase III (KMG-III): the genomes of soil and plant-associated and newly described type strains.</title>
        <authorList>
            <person name="Whitman W."/>
        </authorList>
    </citation>
    <scope>NUCLEOTIDE SEQUENCE [LARGE SCALE GENOMIC DNA]</scope>
    <source>
        <strain evidence="4 5">CECT 7744</strain>
    </source>
</reference>
<dbReference type="GO" id="GO:0006352">
    <property type="term" value="P:DNA-templated transcription initiation"/>
    <property type="evidence" value="ECO:0007669"/>
    <property type="project" value="InterPro"/>
</dbReference>
<proteinExistence type="predicted"/>
<dbReference type="GO" id="GO:0016987">
    <property type="term" value="F:sigma factor activity"/>
    <property type="evidence" value="ECO:0007669"/>
    <property type="project" value="InterPro"/>
</dbReference>
<name>A0A7W5EPT8_9GAMM</name>
<feature type="domain" description="RNA polymerase sigma factor 70 region 4 type 2" evidence="2">
    <location>
        <begin position="123"/>
        <end position="174"/>
    </location>
</feature>
<dbReference type="InterPro" id="IPR013325">
    <property type="entry name" value="RNA_pol_sigma_r2"/>
</dbReference>
<organism evidence="4 5">
    <name type="scientific">Halomonas stenophila</name>
    <dbReference type="NCBI Taxonomy" id="795312"/>
    <lineage>
        <taxon>Bacteria</taxon>
        <taxon>Pseudomonadati</taxon>
        <taxon>Pseudomonadota</taxon>
        <taxon>Gammaproteobacteria</taxon>
        <taxon>Oceanospirillales</taxon>
        <taxon>Halomonadaceae</taxon>
        <taxon>Halomonas</taxon>
    </lineage>
</organism>
<dbReference type="Pfam" id="PF20239">
    <property type="entry name" value="DUF6596"/>
    <property type="match status" value="1"/>
</dbReference>
<dbReference type="InterPro" id="IPR014284">
    <property type="entry name" value="RNA_pol_sigma-70_dom"/>
</dbReference>
<dbReference type="GO" id="GO:0003677">
    <property type="term" value="F:DNA binding"/>
    <property type="evidence" value="ECO:0007669"/>
    <property type="project" value="InterPro"/>
</dbReference>
<dbReference type="AlphaFoldDB" id="A0A7W5EPT8"/>
<feature type="domain" description="RNA polymerase sigma-70 region 2" evidence="1">
    <location>
        <begin position="20"/>
        <end position="78"/>
    </location>
</feature>
<comment type="caution">
    <text evidence="4">The sequence shown here is derived from an EMBL/GenBank/DDBJ whole genome shotgun (WGS) entry which is preliminary data.</text>
</comment>
<dbReference type="Gene3D" id="1.10.10.10">
    <property type="entry name" value="Winged helix-like DNA-binding domain superfamily/Winged helix DNA-binding domain"/>
    <property type="match status" value="1"/>
</dbReference>